<sequence length="293" mass="31671">MKYLCFDVGGTFVKYAVFDEQANFLEKNKYPTDCSEPERFFAKMAGIVAQYSDLSAIGLSFPGFINTVTGVAVRAGALYQLDGQNIIAGLRAQLKSEIPIVVENDAKCAALAEKLNGNAQDVHDFAVITLGTGVGSGIVINNQVLHGAGYRAGEFGMMITDYTAHGFATLHDLASTSALVKRYAAAKRLEAKEVTGEQIMADLCDPETKQVVEAWAQYVAIAIFNMVVTNSPQRILIGGGISQNPRVLPFILAALTKIRFWEDYHVEVTTCAHHNDSGLLGALYLAKQAVQEA</sequence>
<proteinExistence type="inferred from homology"/>
<evidence type="ECO:0000256" key="1">
    <source>
        <dbReference type="ARBA" id="ARBA00006479"/>
    </source>
</evidence>
<dbReference type="RefSeq" id="WP_125597254.1">
    <property type="nucleotide sequence ID" value="NZ_JBHSSM010000024.1"/>
</dbReference>
<dbReference type="Gene3D" id="3.30.420.40">
    <property type="match status" value="2"/>
</dbReference>
<evidence type="ECO:0000313" key="3">
    <source>
        <dbReference type="Proteomes" id="UP001596310"/>
    </source>
</evidence>
<dbReference type="Pfam" id="PF00480">
    <property type="entry name" value="ROK"/>
    <property type="match status" value="1"/>
</dbReference>
<dbReference type="PANTHER" id="PTHR18964:SF165">
    <property type="entry name" value="BETA-GLUCOSIDE KINASE"/>
    <property type="match status" value="1"/>
</dbReference>
<evidence type="ECO:0000313" key="2">
    <source>
        <dbReference type="EMBL" id="MFC6316107.1"/>
    </source>
</evidence>
<gene>
    <name evidence="2" type="ORF">ACFQHW_11080</name>
</gene>
<dbReference type="EMBL" id="JBHSSM010000024">
    <property type="protein sequence ID" value="MFC6316107.1"/>
    <property type="molecule type" value="Genomic_DNA"/>
</dbReference>
<comment type="similarity">
    <text evidence="1">Belongs to the ROK (NagC/XylR) family.</text>
</comment>
<dbReference type="InterPro" id="IPR043129">
    <property type="entry name" value="ATPase_NBD"/>
</dbReference>
<dbReference type="PANTHER" id="PTHR18964">
    <property type="entry name" value="ROK (REPRESSOR, ORF, KINASE) FAMILY"/>
    <property type="match status" value="1"/>
</dbReference>
<dbReference type="Proteomes" id="UP001596310">
    <property type="component" value="Unassembled WGS sequence"/>
</dbReference>
<reference evidence="3" key="1">
    <citation type="journal article" date="2019" name="Int. J. Syst. Evol. Microbiol.">
        <title>The Global Catalogue of Microorganisms (GCM) 10K type strain sequencing project: providing services to taxonomists for standard genome sequencing and annotation.</title>
        <authorList>
            <consortium name="The Broad Institute Genomics Platform"/>
            <consortium name="The Broad Institute Genome Sequencing Center for Infectious Disease"/>
            <person name="Wu L."/>
            <person name="Ma J."/>
        </authorList>
    </citation>
    <scope>NUCLEOTIDE SEQUENCE [LARGE SCALE GENOMIC DNA]</scope>
    <source>
        <strain evidence="3">CCM 8897</strain>
    </source>
</reference>
<name>A0ABW1UQ89_9LACO</name>
<protein>
    <submittedName>
        <fullName evidence="2">ROK family protein</fullName>
    </submittedName>
</protein>
<organism evidence="2 3">
    <name type="scientific">Lapidilactobacillus achengensis</name>
    <dbReference type="NCBI Taxonomy" id="2486000"/>
    <lineage>
        <taxon>Bacteria</taxon>
        <taxon>Bacillati</taxon>
        <taxon>Bacillota</taxon>
        <taxon>Bacilli</taxon>
        <taxon>Lactobacillales</taxon>
        <taxon>Lactobacillaceae</taxon>
        <taxon>Lapidilactobacillus</taxon>
    </lineage>
</organism>
<dbReference type="SUPFAM" id="SSF53067">
    <property type="entry name" value="Actin-like ATPase domain"/>
    <property type="match status" value="1"/>
</dbReference>
<comment type="caution">
    <text evidence="2">The sequence shown here is derived from an EMBL/GenBank/DDBJ whole genome shotgun (WGS) entry which is preliminary data.</text>
</comment>
<accession>A0ABW1UQ89</accession>
<keyword evidence="3" id="KW-1185">Reference proteome</keyword>
<dbReference type="CDD" id="cd24152">
    <property type="entry name" value="ASKHA_NBD_ROK-like"/>
    <property type="match status" value="1"/>
</dbReference>
<dbReference type="InterPro" id="IPR000600">
    <property type="entry name" value="ROK"/>
</dbReference>